<dbReference type="Gene3D" id="3.90.550.10">
    <property type="entry name" value="Spore Coat Polysaccharide Biosynthesis Protein SpsA, Chain A"/>
    <property type="match status" value="1"/>
</dbReference>
<dbReference type="PANTHER" id="PTHR43685">
    <property type="entry name" value="GLYCOSYLTRANSFERASE"/>
    <property type="match status" value="1"/>
</dbReference>
<dbReference type="SUPFAM" id="SSF53448">
    <property type="entry name" value="Nucleotide-diphospho-sugar transferases"/>
    <property type="match status" value="1"/>
</dbReference>
<gene>
    <name evidence="2" type="ORF">BWI75_18500</name>
</gene>
<dbReference type="AlphaFoldDB" id="A0A6N8G269"/>
<dbReference type="Proteomes" id="UP000441797">
    <property type="component" value="Unassembled WGS sequence"/>
</dbReference>
<dbReference type="EMBL" id="NAPY01000035">
    <property type="protein sequence ID" value="MUL38266.1"/>
    <property type="molecule type" value="Genomic_DNA"/>
</dbReference>
<dbReference type="PANTHER" id="PTHR43685:SF11">
    <property type="entry name" value="GLYCOSYLTRANSFERASE TAGX-RELATED"/>
    <property type="match status" value="1"/>
</dbReference>
<sequence>MTQTLQQQPTPSSIEKTPLVSVIINNYNYGRFLNQAIESVLNQTYQNWELIVVDDESTDNSRELIEAYQENLTAIFQKNAGQGEALNTGIAHAQGEIICFLDADDYFHQDKLMKVVAGFCEHPEWVQISHCWTSVNTDGLPIGQGSTILNQGNVRPLLLRWGRYAMGITSGLAYRRAALQKALPIPTRKAAAADTYLTVVVPFYGEVGCINEPLMFYRIHGNNKQARNDNLSYLIQEREDTANFINQASANVGLADRLNMRQDVDYRTLTALQQGNVPWTEKMEIIWLSLRESREIGRSAKDTLERLLRRSICTLFPSEGRAVLRLGLRGYLRFKLFGQ</sequence>
<dbReference type="Pfam" id="PF00535">
    <property type="entry name" value="Glycos_transf_2"/>
    <property type="match status" value="1"/>
</dbReference>
<accession>A0A6N8G269</accession>
<name>A0A6N8G269_9CHRO</name>
<evidence type="ECO:0000313" key="2">
    <source>
        <dbReference type="EMBL" id="MUL38266.1"/>
    </source>
</evidence>
<comment type="caution">
    <text evidence="2">The sequence shown here is derived from an EMBL/GenBank/DDBJ whole genome shotgun (WGS) entry which is preliminary data.</text>
</comment>
<dbReference type="OrthoDB" id="450387at2"/>
<dbReference type="InterPro" id="IPR050834">
    <property type="entry name" value="Glycosyltransf_2"/>
</dbReference>
<evidence type="ECO:0000313" key="3">
    <source>
        <dbReference type="Proteomes" id="UP000441797"/>
    </source>
</evidence>
<dbReference type="RefSeq" id="WP_105217980.1">
    <property type="nucleotide sequence ID" value="NZ_CAWNSU010000061.1"/>
</dbReference>
<feature type="domain" description="Glycosyltransferase 2-like" evidence="1">
    <location>
        <begin position="21"/>
        <end position="181"/>
    </location>
</feature>
<dbReference type="InterPro" id="IPR029044">
    <property type="entry name" value="Nucleotide-diphossugar_trans"/>
</dbReference>
<reference evidence="2 3" key="1">
    <citation type="journal article" date="2019" name="Front. Microbiol.">
        <title>Genomic Features for Desiccation Tolerance and Sugar Biosynthesis in the Extremophile Gloeocapsopsis sp. UTEX B3054.</title>
        <authorList>
            <person name="Urrejola C."/>
            <person name="Alcorta J."/>
            <person name="Salas L."/>
            <person name="Vasquez M."/>
            <person name="Polz M.F."/>
            <person name="Vicuna R."/>
            <person name="Diez B."/>
        </authorList>
    </citation>
    <scope>NUCLEOTIDE SEQUENCE [LARGE SCALE GENOMIC DNA]</scope>
    <source>
        <strain evidence="2 3">1H9</strain>
    </source>
</reference>
<keyword evidence="2" id="KW-0808">Transferase</keyword>
<dbReference type="InterPro" id="IPR001173">
    <property type="entry name" value="Glyco_trans_2-like"/>
</dbReference>
<keyword evidence="3" id="KW-1185">Reference proteome</keyword>
<dbReference type="GO" id="GO:0016740">
    <property type="term" value="F:transferase activity"/>
    <property type="evidence" value="ECO:0007669"/>
    <property type="project" value="UniProtKB-KW"/>
</dbReference>
<protein>
    <submittedName>
        <fullName evidence="2">Glucosyl transferase</fullName>
    </submittedName>
</protein>
<organism evidence="2 3">
    <name type="scientific">Gloeocapsopsis dulcis AAB1 = 1H9</name>
    <dbReference type="NCBI Taxonomy" id="1433147"/>
    <lineage>
        <taxon>Bacteria</taxon>
        <taxon>Bacillati</taxon>
        <taxon>Cyanobacteriota</taxon>
        <taxon>Cyanophyceae</taxon>
        <taxon>Oscillatoriophycideae</taxon>
        <taxon>Chroococcales</taxon>
        <taxon>Chroococcaceae</taxon>
        <taxon>Gloeocapsopsis</taxon>
        <taxon>Gloeocapsopsis dulcis</taxon>
    </lineage>
</organism>
<evidence type="ECO:0000259" key="1">
    <source>
        <dbReference type="Pfam" id="PF00535"/>
    </source>
</evidence>
<proteinExistence type="predicted"/>